<name>A0ABM6TFF4_9CAUL</name>
<dbReference type="RefSeq" id="WP_013078778.1">
    <property type="nucleotide sequence ID" value="NZ_CP027850.1"/>
</dbReference>
<keyword evidence="1" id="KW-0573">Peptidoglycan synthesis</keyword>
<feature type="transmembrane region" description="Helical" evidence="1">
    <location>
        <begin position="235"/>
        <end position="261"/>
    </location>
</feature>
<gene>
    <name evidence="1" type="primary">amj</name>
    <name evidence="2" type="ORF">B7G68_08410</name>
</gene>
<reference evidence="2 3" key="1">
    <citation type="journal article" date="2015" name="Biotechnol. Bioeng.">
        <title>Genome sequence and phenotypic characterization of Caulobacter segnis.</title>
        <authorList>
            <person name="Patel S."/>
            <person name="Fletcher B."/>
            <person name="Scott D.C."/>
            <person name="Ely B."/>
        </authorList>
    </citation>
    <scope>NUCLEOTIDE SEQUENCE [LARGE SCALE GENOMIC DNA]</scope>
    <source>
        <strain evidence="2 3">TK0059</strain>
    </source>
</reference>
<keyword evidence="1" id="KW-0813">Transport</keyword>
<dbReference type="Proteomes" id="UP000240527">
    <property type="component" value="Chromosome"/>
</dbReference>
<dbReference type="InterPro" id="IPR021260">
    <property type="entry name" value="Amj"/>
</dbReference>
<comment type="subcellular location">
    <subcellularLocation>
        <location evidence="1">Cell membrane</location>
        <topology evidence="1">Multi-pass membrane protein</topology>
    </subcellularLocation>
</comment>
<feature type="transmembrane region" description="Helical" evidence="1">
    <location>
        <begin position="37"/>
        <end position="60"/>
    </location>
</feature>
<dbReference type="HAMAP" id="MF_02077">
    <property type="entry name" value="Amj_flippase"/>
    <property type="match status" value="1"/>
</dbReference>
<comment type="similarity">
    <text evidence="1">Belongs to the Amj family.</text>
</comment>
<keyword evidence="1" id="KW-0812">Transmembrane</keyword>
<keyword evidence="1" id="KW-0472">Membrane</keyword>
<keyword evidence="1" id="KW-1003">Cell membrane</keyword>
<evidence type="ECO:0000256" key="1">
    <source>
        <dbReference type="HAMAP-Rule" id="MF_02077"/>
    </source>
</evidence>
<feature type="transmembrane region" description="Helical" evidence="1">
    <location>
        <begin position="159"/>
        <end position="182"/>
    </location>
</feature>
<keyword evidence="1" id="KW-0961">Cell wall biogenesis/degradation</keyword>
<evidence type="ECO:0000313" key="3">
    <source>
        <dbReference type="Proteomes" id="UP000240527"/>
    </source>
</evidence>
<dbReference type="Pfam" id="PF10997">
    <property type="entry name" value="Amj"/>
    <property type="match status" value="1"/>
</dbReference>
<evidence type="ECO:0000313" key="2">
    <source>
        <dbReference type="EMBL" id="AVQ01868.1"/>
    </source>
</evidence>
<keyword evidence="1" id="KW-1133">Transmembrane helix</keyword>
<keyword evidence="3" id="KW-1185">Reference proteome</keyword>
<comment type="function">
    <text evidence="1">Involved in peptidoglycan biosynthesis. Transports lipid-linked peptidoglycan precursors from the inner to the outer leaflet of the cytoplasmic membrane.</text>
</comment>
<dbReference type="EMBL" id="CP027850">
    <property type="protein sequence ID" value="AVQ01868.1"/>
    <property type="molecule type" value="Genomic_DNA"/>
</dbReference>
<feature type="transmembrane region" description="Helical" evidence="1">
    <location>
        <begin position="6"/>
        <end position="25"/>
    </location>
</feature>
<feature type="transmembrane region" description="Helical" evidence="1">
    <location>
        <begin position="80"/>
        <end position="98"/>
    </location>
</feature>
<organism evidence="2 3">
    <name type="scientific">Caulobacter segnis</name>
    <dbReference type="NCBI Taxonomy" id="88688"/>
    <lineage>
        <taxon>Bacteria</taxon>
        <taxon>Pseudomonadati</taxon>
        <taxon>Pseudomonadota</taxon>
        <taxon>Alphaproteobacteria</taxon>
        <taxon>Caulobacterales</taxon>
        <taxon>Caulobacteraceae</taxon>
        <taxon>Caulobacter</taxon>
    </lineage>
</organism>
<feature type="transmembrane region" description="Helical" evidence="1">
    <location>
        <begin position="194"/>
        <end position="214"/>
    </location>
</feature>
<protein>
    <recommendedName>
        <fullName evidence="1">Lipid II flippase Amj</fullName>
    </recommendedName>
</protein>
<accession>A0ABM6TFF4</accession>
<comment type="pathway">
    <text evidence="1">Cell wall biogenesis; peptidoglycan biosynthesis.</text>
</comment>
<proteinExistence type="inferred from homology"/>
<keyword evidence="1" id="KW-0133">Cell shape</keyword>
<sequence length="268" mass="28646">MDAQLFLLCVLTFVIHLIGALAYAVRIAGVRTRRIAMSFALFNVLVLLSRTSNAFQGPFLSKRVETNLAAGTGAGLLSDFQWLMASASLAALIGALAIPTAQRLFTRAVAHFQVHRSVPKLLMHAFAKGGLSYVRESVALPSPAHLRGLKQKIDVPARVIVLNVLAQALLTVGVFASLYAGYLDPTLRLTASNLSSVINGVATILLFVLIDPCLSIMTDDVMEGRVSEPAFRRAVVWFAGSRVAGTVLAQLLLVPAAALVAQMARMIP</sequence>